<dbReference type="InterPro" id="IPR024079">
    <property type="entry name" value="MetalloPept_cat_dom_sf"/>
</dbReference>
<dbReference type="GO" id="GO:0008237">
    <property type="term" value="F:metallopeptidase activity"/>
    <property type="evidence" value="ECO:0007669"/>
    <property type="project" value="InterPro"/>
</dbReference>
<evidence type="ECO:0000256" key="4">
    <source>
        <dbReference type="ARBA" id="ARBA00022837"/>
    </source>
</evidence>
<dbReference type="Pfam" id="PF05572">
    <property type="entry name" value="Peptidase_M43"/>
    <property type="match status" value="1"/>
</dbReference>
<dbReference type="GO" id="GO:0006508">
    <property type="term" value="P:proteolysis"/>
    <property type="evidence" value="ECO:0007669"/>
    <property type="project" value="InterPro"/>
</dbReference>
<name>N9FJN7_9GAMM</name>
<dbReference type="SUPFAM" id="SSF55486">
    <property type="entry name" value="Metalloproteases ('zincins'), catalytic domain"/>
    <property type="match status" value="1"/>
</dbReference>
<dbReference type="InterPro" id="IPR011049">
    <property type="entry name" value="Serralysin-like_metalloprot_C"/>
</dbReference>
<dbReference type="InterPro" id="IPR008754">
    <property type="entry name" value="Peptidase_M43"/>
</dbReference>
<evidence type="ECO:0000256" key="2">
    <source>
        <dbReference type="ARBA" id="ARBA00009490"/>
    </source>
</evidence>
<comment type="similarity">
    <text evidence="2">Belongs to the peptidase M10B family.</text>
</comment>
<keyword evidence="3" id="KW-0964">Secreted</keyword>
<evidence type="ECO:0000313" key="7">
    <source>
        <dbReference type="Proteomes" id="UP000018417"/>
    </source>
</evidence>
<dbReference type="PRINTS" id="PR00313">
    <property type="entry name" value="CABNDNGRPT"/>
</dbReference>
<dbReference type="InterPro" id="IPR006026">
    <property type="entry name" value="Peptidase_Metallo"/>
</dbReference>
<comment type="caution">
    <text evidence="6">The sequence shown here is derived from an EMBL/GenBank/DDBJ whole genome shotgun (WGS) entry which is preliminary data.</text>
</comment>
<dbReference type="GO" id="GO:0005509">
    <property type="term" value="F:calcium ion binding"/>
    <property type="evidence" value="ECO:0007669"/>
    <property type="project" value="InterPro"/>
</dbReference>
<dbReference type="GO" id="GO:0008270">
    <property type="term" value="F:zinc ion binding"/>
    <property type="evidence" value="ECO:0007669"/>
    <property type="project" value="InterPro"/>
</dbReference>
<organism evidence="6 7">
    <name type="scientific">Acinetobacter beijerinckii ANC 3835</name>
    <dbReference type="NCBI Taxonomy" id="1217649"/>
    <lineage>
        <taxon>Bacteria</taxon>
        <taxon>Pseudomonadati</taxon>
        <taxon>Pseudomonadota</taxon>
        <taxon>Gammaproteobacteria</taxon>
        <taxon>Moraxellales</taxon>
        <taxon>Moraxellaceae</taxon>
        <taxon>Acinetobacter</taxon>
    </lineage>
</organism>
<dbReference type="PATRIC" id="fig|1217649.3.peg.1800"/>
<dbReference type="SMART" id="SM00235">
    <property type="entry name" value="ZnMc"/>
    <property type="match status" value="1"/>
</dbReference>
<dbReference type="PROSITE" id="PS00330">
    <property type="entry name" value="HEMOLYSIN_CALCIUM"/>
    <property type="match status" value="8"/>
</dbReference>
<evidence type="ECO:0000256" key="3">
    <source>
        <dbReference type="ARBA" id="ARBA00022525"/>
    </source>
</evidence>
<proteinExistence type="inferred from homology"/>
<dbReference type="PANTHER" id="PTHR38340">
    <property type="entry name" value="S-LAYER PROTEIN"/>
    <property type="match status" value="1"/>
</dbReference>
<dbReference type="Pfam" id="PF00353">
    <property type="entry name" value="HemolysinCabind"/>
    <property type="match status" value="8"/>
</dbReference>
<accession>N9FJN7</accession>
<dbReference type="Proteomes" id="UP000018417">
    <property type="component" value="Unassembled WGS sequence"/>
</dbReference>
<dbReference type="InterPro" id="IPR050557">
    <property type="entry name" value="RTX_toxin/Mannuronan_C5-epim"/>
</dbReference>
<evidence type="ECO:0000313" key="6">
    <source>
        <dbReference type="EMBL" id="ENW05131.1"/>
    </source>
</evidence>
<dbReference type="PANTHER" id="PTHR38340:SF1">
    <property type="entry name" value="S-LAYER PROTEIN"/>
    <property type="match status" value="1"/>
</dbReference>
<feature type="domain" description="Peptidase metallopeptidase" evidence="5">
    <location>
        <begin position="346"/>
        <end position="512"/>
    </location>
</feature>
<evidence type="ECO:0000259" key="5">
    <source>
        <dbReference type="SMART" id="SM00235"/>
    </source>
</evidence>
<comment type="subcellular location">
    <subcellularLocation>
        <location evidence="1">Secreted</location>
    </subcellularLocation>
</comment>
<dbReference type="SUPFAM" id="SSF51120">
    <property type="entry name" value="beta-Roll"/>
    <property type="match status" value="9"/>
</dbReference>
<sequence>MGGIVVYISYENGMLRLRFDDFKSNDIKSIEYVSEKINISNYAGYFYSLSFSDLSAAKLVFADGVTKNIKMSANTNSMIQLFNADEWIIGTNGADQFSTNNSGARVFGGAGDDIYIVNPSDKNIIITDYSGNNTLDLSGYNVEDIKVSGSKAGLEINYSGNEKVTIEGSIQNYKFSDDKIFTQEEFLKDKQVSIKGGLESETLSGYISNDIINGYEGNDIINGNQGNDTLIGGVGDDTLNGGQGDDTYIFSKGDGIDLVNDFFGKNNIVIKGVKSVDVYYTLENGTLNINYSATDVVKIQNFLSNNRDNFSIKFDDGKIVTHQDFDSEVGIQYWVRNLVGSTNTSSDFKYAFPTIAPSYISSSKELNGWAQLGSSGRDYILSRFNQLSSVSGLTFTETNNLEQKNVIVVQKNIQADSSGYAYFPSNSYIGSDIFFNVDYSSEPLKSWQQYVYPHEIGHALGLRHSFEGAKKELFSSLEESTRWTVMSYNTVDYTDGNFKAFDYAALQAMYGVNQSARSGNDVYKFDNKVGILVWDGNGIDAIDASDSILKASINLNSGAWSYLGEKSQYISSANQLAINLSTIIEKAIGTNLNDTITGNQYDNILDGGNGDDYLIGGFGTDTLFGGAGNDIIIGGNDSDTIIGGLGNDVYYIDSLDTIIEHSTEGLDTVVAGFSYMLDAAGNLEDLTLSGSSNINGIGNGSNNKLIGSNGNNILDGGAGNDIFIGNLGSDTLSGGLGNDVYYVDGLDTIVEKANDGLDTVIAGFSYTLDLGGNVEDLMLSGALNINGTGNKSNNKLTGNSANNTLDGGAGDDIFIGNLGEDILIGGTGDDVYYVDSLDTVLENKNEGLDTIIAGFSYTLGVSDNVEDLMLSGTLNINGIGNNLNNKLVGNIGNNTLSGAEGSDTLIGGEGFDTLVGGIGDDIYYIDNLDIIIEQFEGGTDSIISAFTYSLARIDNVENITLLGFGNFNATGNSINNRLTGNSGNNIIDGGEGNDIIIGGNGSDTIIGGLGNDVYYIDSLDTIIEHSAEGLDTVVAGFSYTLDAAGNLEDLTLSGSSNISGIGNGSNNKLIGSNGNNILDGGAGNDTFIGNLGSDTLIGGLGNDVYYVDGLDTIVEKASEGLDTVIAGFSYTLDLGGNVEDLMLSGALNINGTGNKSNNKLTGNSANNTLDGGAGDDIINGAAGNDILVGGAGNDSLTGGLGSDTAIFQIINNASNSNNADNGIDIWYDFTVGDVLSNQNADKIDISNLLIGYSSDQSLDSYLSLYNQNGSTTLSIDRDGAKNNYNNENFLILSKVNVDLTTLLDNHQLVV</sequence>
<reference evidence="6 7" key="1">
    <citation type="submission" date="2013-02" db="EMBL/GenBank/DDBJ databases">
        <title>The Genome Sequence of Acinetobacter beijerinckii ANC 3835.</title>
        <authorList>
            <consortium name="The Broad Institute Genome Sequencing Platform"/>
            <consortium name="The Broad Institute Genome Sequencing Center for Infectious Disease"/>
            <person name="Cerqueira G."/>
            <person name="Feldgarden M."/>
            <person name="Courvalin P."/>
            <person name="Perichon B."/>
            <person name="Grillot-Courvalin C."/>
            <person name="Clermont D."/>
            <person name="Rocha E."/>
            <person name="Yoon E.-J."/>
            <person name="Nemec A."/>
            <person name="Walker B."/>
            <person name="Young S.K."/>
            <person name="Zeng Q."/>
            <person name="Gargeya S."/>
            <person name="Fitzgerald M."/>
            <person name="Haas B."/>
            <person name="Abouelleil A."/>
            <person name="Alvarado L."/>
            <person name="Arachchi H.M."/>
            <person name="Berlin A.M."/>
            <person name="Chapman S.B."/>
            <person name="Dewar J."/>
            <person name="Goldberg J."/>
            <person name="Griggs A."/>
            <person name="Gujja S."/>
            <person name="Hansen M."/>
            <person name="Howarth C."/>
            <person name="Imamovic A."/>
            <person name="Larimer J."/>
            <person name="McCowan C."/>
            <person name="Murphy C."/>
            <person name="Neiman D."/>
            <person name="Pearson M."/>
            <person name="Priest M."/>
            <person name="Roberts A."/>
            <person name="Saif S."/>
            <person name="Shea T."/>
            <person name="Sisk P."/>
            <person name="Sykes S."/>
            <person name="Wortman J."/>
            <person name="Nusbaum C."/>
            <person name="Birren B."/>
        </authorList>
    </citation>
    <scope>NUCLEOTIDE SEQUENCE [LARGE SCALE GENOMIC DNA]</scope>
    <source>
        <strain evidence="6 7">ANC 3835</strain>
    </source>
</reference>
<dbReference type="InterPro" id="IPR001343">
    <property type="entry name" value="Hemolysn_Ca-bd"/>
</dbReference>
<dbReference type="InterPro" id="IPR018511">
    <property type="entry name" value="Hemolysin-typ_Ca-bd_CS"/>
</dbReference>
<keyword evidence="4" id="KW-0106">Calcium</keyword>
<dbReference type="Gene3D" id="3.40.390.10">
    <property type="entry name" value="Collagenase (Catalytic Domain)"/>
    <property type="match status" value="1"/>
</dbReference>
<evidence type="ECO:0000256" key="1">
    <source>
        <dbReference type="ARBA" id="ARBA00004613"/>
    </source>
</evidence>
<dbReference type="Gene3D" id="2.150.10.10">
    <property type="entry name" value="Serralysin-like metalloprotease, C-terminal"/>
    <property type="match status" value="6"/>
</dbReference>
<dbReference type="HOGENOM" id="CLU_260750_0_0_6"/>
<gene>
    <name evidence="6" type="ORF">F934_01863</name>
</gene>
<protein>
    <recommendedName>
        <fullName evidence="5">Peptidase metallopeptidase domain-containing protein</fullName>
    </recommendedName>
</protein>
<dbReference type="EMBL" id="APQK01000012">
    <property type="protein sequence ID" value="ENW05131.1"/>
    <property type="molecule type" value="Genomic_DNA"/>
</dbReference>
<dbReference type="GO" id="GO:0005576">
    <property type="term" value="C:extracellular region"/>
    <property type="evidence" value="ECO:0007669"/>
    <property type="project" value="UniProtKB-SubCell"/>
</dbReference>